<organism evidence="2 3">
    <name type="scientific">Rhodonellum ikkaensis</name>
    <dbReference type="NCBI Taxonomy" id="336829"/>
    <lineage>
        <taxon>Bacteria</taxon>
        <taxon>Pseudomonadati</taxon>
        <taxon>Bacteroidota</taxon>
        <taxon>Cytophagia</taxon>
        <taxon>Cytophagales</taxon>
        <taxon>Cytophagaceae</taxon>
        <taxon>Rhodonellum</taxon>
    </lineage>
</organism>
<name>A0A1H3TNF6_9BACT</name>
<dbReference type="InterPro" id="IPR052028">
    <property type="entry name" value="HipA_Ser/Thr_kinase"/>
</dbReference>
<evidence type="ECO:0000259" key="1">
    <source>
        <dbReference type="Pfam" id="PF13657"/>
    </source>
</evidence>
<keyword evidence="2" id="KW-0418">Kinase</keyword>
<dbReference type="EMBL" id="FNQC01000019">
    <property type="protein sequence ID" value="SDZ51746.1"/>
    <property type="molecule type" value="Genomic_DNA"/>
</dbReference>
<accession>A0A1H3TNF6</accession>
<protein>
    <submittedName>
        <fullName evidence="2">Serine/threonine-protein kinase HipA</fullName>
    </submittedName>
</protein>
<evidence type="ECO:0000313" key="2">
    <source>
        <dbReference type="EMBL" id="SDZ51746.1"/>
    </source>
</evidence>
<comment type="caution">
    <text evidence="2">The sequence shown here is derived from an EMBL/GenBank/DDBJ whole genome shotgun (WGS) entry which is preliminary data.</text>
</comment>
<sequence length="126" mass="14372">MNLDQYPNLSKTMISSRIADVYMHEFLAGNLVQDDTGYQFTYIQEYLHREGVAPVSLTLPLQSAPYHSLTMFPFFDGLIPEGWLLDIAEKNWKLDSRDRMGLLLFCCKDTIGAVSVIHQNENPDGE</sequence>
<dbReference type="Proteomes" id="UP000199663">
    <property type="component" value="Unassembled WGS sequence"/>
</dbReference>
<dbReference type="GO" id="GO:0016301">
    <property type="term" value="F:kinase activity"/>
    <property type="evidence" value="ECO:0007669"/>
    <property type="project" value="UniProtKB-KW"/>
</dbReference>
<keyword evidence="2" id="KW-0808">Transferase</keyword>
<proteinExistence type="predicted"/>
<dbReference type="Pfam" id="PF13657">
    <property type="entry name" value="Couple_hipA"/>
    <property type="match status" value="1"/>
</dbReference>
<dbReference type="PANTHER" id="PTHR37419:SF6">
    <property type="entry name" value="KINASE HI_0665-RELATED"/>
    <property type="match status" value="1"/>
</dbReference>
<evidence type="ECO:0000313" key="3">
    <source>
        <dbReference type="Proteomes" id="UP000199663"/>
    </source>
</evidence>
<feature type="domain" description="HipA N-terminal subdomain 1" evidence="1">
    <location>
        <begin position="19"/>
        <end position="116"/>
    </location>
</feature>
<dbReference type="NCBIfam" id="TIGR03071">
    <property type="entry name" value="couple_hipA"/>
    <property type="match status" value="1"/>
</dbReference>
<dbReference type="InterPro" id="IPR017508">
    <property type="entry name" value="HipA_N1"/>
</dbReference>
<reference evidence="2 3" key="1">
    <citation type="submission" date="2016-10" db="EMBL/GenBank/DDBJ databases">
        <authorList>
            <person name="Varghese N."/>
            <person name="Submissions S."/>
        </authorList>
    </citation>
    <scope>NUCLEOTIDE SEQUENCE [LARGE SCALE GENOMIC DNA]</scope>
    <source>
        <strain evidence="2 3">DSM 17997</strain>
    </source>
</reference>
<keyword evidence="3" id="KW-1185">Reference proteome</keyword>
<gene>
    <name evidence="2" type="ORF">SAMN05444412_11958</name>
</gene>
<dbReference type="PANTHER" id="PTHR37419">
    <property type="entry name" value="SERINE/THREONINE-PROTEIN KINASE TOXIN HIPA"/>
    <property type="match status" value="1"/>
</dbReference>